<feature type="compositionally biased region" description="Low complexity" evidence="5">
    <location>
        <begin position="501"/>
        <end position="519"/>
    </location>
</feature>
<evidence type="ECO:0000256" key="4">
    <source>
        <dbReference type="RuleBase" id="RU003968"/>
    </source>
</evidence>
<dbReference type="SUPFAM" id="SSF51905">
    <property type="entry name" value="FAD/NAD(P)-binding domain"/>
    <property type="match status" value="1"/>
</dbReference>
<dbReference type="Pfam" id="PF05199">
    <property type="entry name" value="GMC_oxred_C"/>
    <property type="match status" value="1"/>
</dbReference>
<dbReference type="Pfam" id="PF00732">
    <property type="entry name" value="GMC_oxred_N"/>
    <property type="match status" value="1"/>
</dbReference>
<proteinExistence type="inferred from homology"/>
<evidence type="ECO:0000256" key="3">
    <source>
        <dbReference type="PIRSR" id="PIRSR000137-2"/>
    </source>
</evidence>
<comment type="caution">
    <text evidence="8">The sequence shown here is derived from an EMBL/GenBank/DDBJ whole genome shotgun (WGS) entry which is preliminary data.</text>
</comment>
<evidence type="ECO:0000259" key="7">
    <source>
        <dbReference type="PROSITE" id="PS00624"/>
    </source>
</evidence>
<dbReference type="GO" id="GO:0016614">
    <property type="term" value="F:oxidoreductase activity, acting on CH-OH group of donors"/>
    <property type="evidence" value="ECO:0007669"/>
    <property type="project" value="InterPro"/>
</dbReference>
<feature type="region of interest" description="Disordered" evidence="5">
    <location>
        <begin position="497"/>
        <end position="521"/>
    </location>
</feature>
<accession>A0AA38KLV8</accession>
<dbReference type="SUPFAM" id="SSF54373">
    <property type="entry name" value="FAD-linked reductases, C-terminal domain"/>
    <property type="match status" value="1"/>
</dbReference>
<dbReference type="PROSITE" id="PS51257">
    <property type="entry name" value="PROKAR_LIPOPROTEIN"/>
    <property type="match status" value="1"/>
</dbReference>
<dbReference type="GO" id="GO:0050660">
    <property type="term" value="F:flavin adenine dinucleotide binding"/>
    <property type="evidence" value="ECO:0007669"/>
    <property type="project" value="InterPro"/>
</dbReference>
<keyword evidence="3 4" id="KW-0274">FAD</keyword>
<feature type="binding site" evidence="3">
    <location>
        <begin position="551"/>
        <end position="552"/>
    </location>
    <ligand>
        <name>FAD</name>
        <dbReference type="ChEBI" id="CHEBI:57692"/>
    </ligand>
</feature>
<gene>
    <name evidence="8" type="ORF">GGU10DRAFT_429967</name>
</gene>
<comment type="cofactor">
    <cofactor evidence="1 3">
        <name>FAD</name>
        <dbReference type="ChEBI" id="CHEBI:57692"/>
    </cofactor>
</comment>
<dbReference type="InterPro" id="IPR036188">
    <property type="entry name" value="FAD/NAD-bd_sf"/>
</dbReference>
<feature type="domain" description="Glucose-methanol-choline oxidoreductase N-terminal" evidence="7">
    <location>
        <begin position="283"/>
        <end position="297"/>
    </location>
</feature>
<evidence type="ECO:0000256" key="1">
    <source>
        <dbReference type="ARBA" id="ARBA00001974"/>
    </source>
</evidence>
<organism evidence="8 9">
    <name type="scientific">Lentinula aff. detonsa</name>
    <dbReference type="NCBI Taxonomy" id="2804958"/>
    <lineage>
        <taxon>Eukaryota</taxon>
        <taxon>Fungi</taxon>
        <taxon>Dikarya</taxon>
        <taxon>Basidiomycota</taxon>
        <taxon>Agaricomycotina</taxon>
        <taxon>Agaricomycetes</taxon>
        <taxon>Agaricomycetidae</taxon>
        <taxon>Agaricales</taxon>
        <taxon>Marasmiineae</taxon>
        <taxon>Omphalotaceae</taxon>
        <taxon>Lentinula</taxon>
    </lineage>
</organism>
<evidence type="ECO:0000313" key="9">
    <source>
        <dbReference type="Proteomes" id="UP001163798"/>
    </source>
</evidence>
<evidence type="ECO:0000313" key="8">
    <source>
        <dbReference type="EMBL" id="KAJ3781425.1"/>
    </source>
</evidence>
<evidence type="ECO:0000256" key="2">
    <source>
        <dbReference type="ARBA" id="ARBA00010790"/>
    </source>
</evidence>
<reference evidence="8" key="1">
    <citation type="submission" date="2022-08" db="EMBL/GenBank/DDBJ databases">
        <authorList>
            <consortium name="DOE Joint Genome Institute"/>
            <person name="Min B."/>
            <person name="Riley R."/>
            <person name="Sierra-Patev S."/>
            <person name="Naranjo-Ortiz M."/>
            <person name="Looney B."/>
            <person name="Konkel Z."/>
            <person name="Slot J.C."/>
            <person name="Sakamoto Y."/>
            <person name="Steenwyk J.L."/>
            <person name="Rokas A."/>
            <person name="Carro J."/>
            <person name="Camarero S."/>
            <person name="Ferreira P."/>
            <person name="Molpeceres G."/>
            <person name="Ruiz-Duenas F.J."/>
            <person name="Serrano A."/>
            <person name="Henrissat B."/>
            <person name="Drula E."/>
            <person name="Hughes K.W."/>
            <person name="Mata J.L."/>
            <person name="Ishikawa N.K."/>
            <person name="Vargas-Isla R."/>
            <person name="Ushijima S."/>
            <person name="Smith C.A."/>
            <person name="Ahrendt S."/>
            <person name="Andreopoulos W."/>
            <person name="He G."/>
            <person name="Labutti K."/>
            <person name="Lipzen A."/>
            <person name="Ng V."/>
            <person name="Sandor L."/>
            <person name="Barry K."/>
            <person name="Martinez A.T."/>
            <person name="Xiao Y."/>
            <person name="Gibbons J.G."/>
            <person name="Terashima K."/>
            <person name="Hibbett D.S."/>
            <person name="Grigoriev I.V."/>
        </authorList>
    </citation>
    <scope>NUCLEOTIDE SEQUENCE</scope>
    <source>
        <strain evidence="8">TFB10291</strain>
    </source>
</reference>
<dbReference type="PROSITE" id="PS00623">
    <property type="entry name" value="GMC_OXRED_1"/>
    <property type="match status" value="1"/>
</dbReference>
<sequence>MPLFDRYDVVFAGGGTVACIIAGRLTQADPSLKILIIEAGSHSFNLHHHVQPARYLNSLGEGHTFSHHTSVRSEALDGRSVCVPSACCVGGGSAVNFLMYSRPPASDYDDWEKLGNTGWGSSSLIPLSRKVETYQIPSGSPSVHGSTGPIKVSHGGHETNIGKEFLETAGQYDKERRTSLSADLNDFGTINVYGPWHKYIDLQTGKRSDTAHHFVYNLKNFNLDPNESKHNLHVLTNHRVVKVIFQNNRAIGVEYVSHEDVSGQTQSQPRTAYASRLVVLSSGAFGSPAILERSGIGSAKCLAEVDVRQIVDLPGVGENYNDHNRCFAPYLASEDSDCLDSIFSGDEEAIKPHLKEWEEGGSGLLAHNSIDAGIKLRPTSEELEELGPAFKQLWEDFYVGAPDKPVAVLCPTAANLTGCAPLSPSKTFSMVCYSAYPQAMGYTHITSATNPWAPLRFDPKYLSHPADISILKWCYKRGRELARRMRSYRGEIAAGHPKFHSTSSASDSSTTASIDSSTSGPVDMDAPKIVYSTEDNKAIDDYLKATVGTTWHSLGTCAMKSRESGGVVDSRLNVYGLENLKVADLSIAPLNVGANTNNTALVIGEKAFLLIAEDLGLNDSLAKLLKKAIEIKIKSMPVSSLSSVKVDVEVDVEVFNFGKPS</sequence>
<dbReference type="Proteomes" id="UP001163798">
    <property type="component" value="Unassembled WGS sequence"/>
</dbReference>
<comment type="similarity">
    <text evidence="2 4">Belongs to the GMC oxidoreductase family.</text>
</comment>
<keyword evidence="4" id="KW-0285">Flavoprotein</keyword>
<dbReference type="PIRSF" id="PIRSF000137">
    <property type="entry name" value="Alcohol_oxidase"/>
    <property type="match status" value="1"/>
</dbReference>
<keyword evidence="9" id="KW-1185">Reference proteome</keyword>
<dbReference type="PANTHER" id="PTHR11552">
    <property type="entry name" value="GLUCOSE-METHANOL-CHOLINE GMC OXIDOREDUCTASE"/>
    <property type="match status" value="1"/>
</dbReference>
<dbReference type="Gene3D" id="3.50.50.60">
    <property type="entry name" value="FAD/NAD(P)-binding domain"/>
    <property type="match status" value="1"/>
</dbReference>
<feature type="domain" description="Glucose-methanol-choline oxidoreductase N-terminal" evidence="6">
    <location>
        <begin position="86"/>
        <end position="109"/>
    </location>
</feature>
<evidence type="ECO:0000259" key="6">
    <source>
        <dbReference type="PROSITE" id="PS00623"/>
    </source>
</evidence>
<dbReference type="EMBL" id="MU793560">
    <property type="protein sequence ID" value="KAJ3781425.1"/>
    <property type="molecule type" value="Genomic_DNA"/>
</dbReference>
<dbReference type="InterPro" id="IPR012132">
    <property type="entry name" value="GMC_OxRdtase"/>
</dbReference>
<dbReference type="Gene3D" id="3.30.560.10">
    <property type="entry name" value="Glucose Oxidase, domain 3"/>
    <property type="match status" value="1"/>
</dbReference>
<dbReference type="InterPro" id="IPR007867">
    <property type="entry name" value="GMC_OxRtase_C"/>
</dbReference>
<evidence type="ECO:0000256" key="5">
    <source>
        <dbReference type="SAM" id="MobiDB-lite"/>
    </source>
</evidence>
<dbReference type="PANTHER" id="PTHR11552:SF78">
    <property type="entry name" value="GLUCOSE-METHANOL-CHOLINE OXIDOREDUCTASE N-TERMINAL DOMAIN-CONTAINING PROTEIN"/>
    <property type="match status" value="1"/>
</dbReference>
<dbReference type="AlphaFoldDB" id="A0AA38KLV8"/>
<name>A0AA38KLV8_9AGAR</name>
<dbReference type="InterPro" id="IPR000172">
    <property type="entry name" value="GMC_OxRdtase_N"/>
</dbReference>
<protein>
    <submittedName>
        <fullName evidence="8">GMC oxidoreductase-domain-containing protein</fullName>
    </submittedName>
</protein>
<dbReference type="PROSITE" id="PS00624">
    <property type="entry name" value="GMC_OXRED_2"/>
    <property type="match status" value="1"/>
</dbReference>
<feature type="binding site" evidence="3">
    <location>
        <position position="240"/>
    </location>
    <ligand>
        <name>FAD</name>
        <dbReference type="ChEBI" id="CHEBI:57692"/>
    </ligand>
</feature>